<evidence type="ECO:0000313" key="1">
    <source>
        <dbReference type="EMBL" id="MPC78109.1"/>
    </source>
</evidence>
<comment type="caution">
    <text evidence="1">The sequence shown here is derived from an EMBL/GenBank/DDBJ whole genome shotgun (WGS) entry which is preliminary data.</text>
</comment>
<sequence>MVSDGPGKPNSETSKDRDLCKRVEGQNVLNFGSQIVKEFTIVRGVRGEIDSTDKFT</sequence>
<dbReference type="Proteomes" id="UP000324222">
    <property type="component" value="Unassembled WGS sequence"/>
</dbReference>
<name>A0A5B7I882_PORTR</name>
<keyword evidence="2" id="KW-1185">Reference proteome</keyword>
<dbReference type="AlphaFoldDB" id="A0A5B7I882"/>
<accession>A0A5B7I882</accession>
<organism evidence="1 2">
    <name type="scientific">Portunus trituberculatus</name>
    <name type="common">Swimming crab</name>
    <name type="synonym">Neptunus trituberculatus</name>
    <dbReference type="NCBI Taxonomy" id="210409"/>
    <lineage>
        <taxon>Eukaryota</taxon>
        <taxon>Metazoa</taxon>
        <taxon>Ecdysozoa</taxon>
        <taxon>Arthropoda</taxon>
        <taxon>Crustacea</taxon>
        <taxon>Multicrustacea</taxon>
        <taxon>Malacostraca</taxon>
        <taxon>Eumalacostraca</taxon>
        <taxon>Eucarida</taxon>
        <taxon>Decapoda</taxon>
        <taxon>Pleocyemata</taxon>
        <taxon>Brachyura</taxon>
        <taxon>Eubrachyura</taxon>
        <taxon>Portunoidea</taxon>
        <taxon>Portunidae</taxon>
        <taxon>Portuninae</taxon>
        <taxon>Portunus</taxon>
    </lineage>
</organism>
<dbReference type="EMBL" id="VSRR010047610">
    <property type="protein sequence ID" value="MPC78109.1"/>
    <property type="molecule type" value="Genomic_DNA"/>
</dbReference>
<reference evidence="1 2" key="1">
    <citation type="submission" date="2019-05" db="EMBL/GenBank/DDBJ databases">
        <title>Another draft genome of Portunus trituberculatus and its Hox gene families provides insights of decapod evolution.</title>
        <authorList>
            <person name="Jeong J.-H."/>
            <person name="Song I."/>
            <person name="Kim S."/>
            <person name="Choi T."/>
            <person name="Kim D."/>
            <person name="Ryu S."/>
            <person name="Kim W."/>
        </authorList>
    </citation>
    <scope>NUCLEOTIDE SEQUENCE [LARGE SCALE GENOMIC DNA]</scope>
    <source>
        <tissue evidence="1">Muscle</tissue>
    </source>
</reference>
<protein>
    <submittedName>
        <fullName evidence="1">Uncharacterized protein</fullName>
    </submittedName>
</protein>
<proteinExistence type="predicted"/>
<evidence type="ECO:0000313" key="2">
    <source>
        <dbReference type="Proteomes" id="UP000324222"/>
    </source>
</evidence>
<gene>
    <name evidence="1" type="ORF">E2C01_072587</name>
</gene>